<dbReference type="AlphaFoldDB" id="A0A382CEV4"/>
<feature type="non-terminal residue" evidence="1">
    <location>
        <position position="184"/>
    </location>
</feature>
<reference evidence="1" key="1">
    <citation type="submission" date="2018-05" db="EMBL/GenBank/DDBJ databases">
        <authorList>
            <person name="Lanie J.A."/>
            <person name="Ng W.-L."/>
            <person name="Kazmierczak K.M."/>
            <person name="Andrzejewski T.M."/>
            <person name="Davidsen T.M."/>
            <person name="Wayne K.J."/>
            <person name="Tettelin H."/>
            <person name="Glass J.I."/>
            <person name="Rusch D."/>
            <person name="Podicherti R."/>
            <person name="Tsui H.-C.T."/>
            <person name="Winkler M.E."/>
        </authorList>
    </citation>
    <scope>NUCLEOTIDE SEQUENCE</scope>
</reference>
<evidence type="ECO:0000313" key="1">
    <source>
        <dbReference type="EMBL" id="SVB24332.1"/>
    </source>
</evidence>
<proteinExistence type="predicted"/>
<evidence type="ECO:0008006" key="2">
    <source>
        <dbReference type="Google" id="ProtNLM"/>
    </source>
</evidence>
<gene>
    <name evidence="1" type="ORF">METZ01_LOCUS177186</name>
</gene>
<dbReference type="SUPFAM" id="SSF51197">
    <property type="entry name" value="Clavaminate synthase-like"/>
    <property type="match status" value="1"/>
</dbReference>
<organism evidence="1">
    <name type="scientific">marine metagenome</name>
    <dbReference type="NCBI Taxonomy" id="408172"/>
    <lineage>
        <taxon>unclassified sequences</taxon>
        <taxon>metagenomes</taxon>
        <taxon>ecological metagenomes</taxon>
    </lineage>
</organism>
<sequence>MASPVTNADRESVVEFTEDQKYVFDTKGWIAIPGMLSDDDISEMRDFCYRLQREKGAIPEYHRSSIGGPLEKLTDHPLVVGFMNEFVASGYASEDCYGFRFEGSFLTIRSEGHDNFSPHGGRGMLNFPGNSHTYHLRYDKVHSGLTRVVWELNPVKKGCGGTMFLSGSHKAAFPTPVSTKDHDC</sequence>
<dbReference type="Gene3D" id="2.60.120.620">
    <property type="entry name" value="q2cbj1_9rhob like domain"/>
    <property type="match status" value="1"/>
</dbReference>
<dbReference type="EMBL" id="UINC01034072">
    <property type="protein sequence ID" value="SVB24332.1"/>
    <property type="molecule type" value="Genomic_DNA"/>
</dbReference>
<accession>A0A382CEV4</accession>
<name>A0A382CEV4_9ZZZZ</name>
<protein>
    <recommendedName>
        <fullName evidence="2">Phytanoyl-CoA dioxygenase family protein</fullName>
    </recommendedName>
</protein>